<feature type="transmembrane region" description="Helical" evidence="1">
    <location>
        <begin position="29"/>
        <end position="54"/>
    </location>
</feature>
<sequence length="230" mass="27063">MKITSTDNINLGQKENEIKMDKKSFFKRFLSFNKGCLIFFIVILCLFSGLFYWFNSSNEVSVSTNQRIDITHTQIQQIQDIGQWEFLAINDEELIDTVSRGFFSDSELVRIYYGTLRLGIDLHQTEPHWIRVENDSVIVAKLPPIILLDTNFIDEAKSRSFFEKGDWTSADREQLYNRAYKKMIARCMTKENIMIAERNAKQQFVQFLHSMGYKNIKVEFMPRKNKKLSP</sequence>
<dbReference type="Proteomes" id="UP000184105">
    <property type="component" value="Unassembled WGS sequence"/>
</dbReference>
<dbReference type="InterPro" id="IPR025324">
    <property type="entry name" value="DUF4230"/>
</dbReference>
<proteinExistence type="predicted"/>
<organism evidence="2 3">
    <name type="scientific">Prevotella scopos JCM 17725</name>
    <dbReference type="NCBI Taxonomy" id="1236518"/>
    <lineage>
        <taxon>Bacteria</taxon>
        <taxon>Pseudomonadati</taxon>
        <taxon>Bacteroidota</taxon>
        <taxon>Bacteroidia</taxon>
        <taxon>Bacteroidales</taxon>
        <taxon>Prevotellaceae</taxon>
        <taxon>Prevotella</taxon>
    </lineage>
</organism>
<gene>
    <name evidence="2" type="ORF">SAMN05444364_11252</name>
</gene>
<evidence type="ECO:0008006" key="4">
    <source>
        <dbReference type="Google" id="ProtNLM"/>
    </source>
</evidence>
<protein>
    <recommendedName>
        <fullName evidence="4">DUF4230 domain-containing protein</fullName>
    </recommendedName>
</protein>
<evidence type="ECO:0000256" key="1">
    <source>
        <dbReference type="SAM" id="Phobius"/>
    </source>
</evidence>
<reference evidence="2 3" key="1">
    <citation type="submission" date="2016-11" db="EMBL/GenBank/DDBJ databases">
        <authorList>
            <person name="Varghese N."/>
            <person name="Submissions S."/>
        </authorList>
    </citation>
    <scope>NUCLEOTIDE SEQUENCE [LARGE SCALE GENOMIC DNA]</scope>
    <source>
        <strain evidence="2 3">DSM 22613</strain>
    </source>
</reference>
<keyword evidence="1" id="KW-0472">Membrane</keyword>
<evidence type="ECO:0000313" key="3">
    <source>
        <dbReference type="Proteomes" id="UP000184105"/>
    </source>
</evidence>
<dbReference type="Pfam" id="PF14014">
    <property type="entry name" value="DUF4230"/>
    <property type="match status" value="1"/>
</dbReference>
<keyword evidence="3" id="KW-1185">Reference proteome</keyword>
<comment type="caution">
    <text evidence="2">The sequence shown here is derived from an EMBL/GenBank/DDBJ whole genome shotgun (WGS) entry which is preliminary data.</text>
</comment>
<dbReference type="EMBL" id="FQWA01000012">
    <property type="protein sequence ID" value="SHF83408.1"/>
    <property type="molecule type" value="Genomic_DNA"/>
</dbReference>
<dbReference type="AlphaFoldDB" id="A0AAX2F450"/>
<name>A0AAX2F450_9BACT</name>
<keyword evidence="1" id="KW-0812">Transmembrane</keyword>
<keyword evidence="1" id="KW-1133">Transmembrane helix</keyword>
<accession>A0AAX2F450</accession>
<evidence type="ECO:0000313" key="2">
    <source>
        <dbReference type="EMBL" id="SHF83408.1"/>
    </source>
</evidence>
<dbReference type="RefSeq" id="WP_025838849.1">
    <property type="nucleotide sequence ID" value="NZ_BAKP01000027.1"/>
</dbReference>